<reference evidence="1 2" key="1">
    <citation type="submission" date="2016-10" db="EMBL/GenBank/DDBJ databases">
        <authorList>
            <person name="de Groot N.N."/>
        </authorList>
    </citation>
    <scope>NUCLEOTIDE SEQUENCE [LARGE SCALE GENOMIC DNA]</scope>
    <source>
        <strain evidence="1 2">DSM 14858</strain>
    </source>
</reference>
<evidence type="ECO:0000313" key="1">
    <source>
        <dbReference type="EMBL" id="SEL32778.1"/>
    </source>
</evidence>
<dbReference type="AlphaFoldDB" id="A0A1H7PBH7"/>
<gene>
    <name evidence="1" type="ORF">SAMN04488526_2474</name>
</gene>
<name>A0A1H7PBH7_9RHOB</name>
<organism evidence="1 2">
    <name type="scientific">Jannaschia helgolandensis</name>
    <dbReference type="NCBI Taxonomy" id="188906"/>
    <lineage>
        <taxon>Bacteria</taxon>
        <taxon>Pseudomonadati</taxon>
        <taxon>Pseudomonadota</taxon>
        <taxon>Alphaproteobacteria</taxon>
        <taxon>Rhodobacterales</taxon>
        <taxon>Roseobacteraceae</taxon>
        <taxon>Jannaschia</taxon>
    </lineage>
</organism>
<dbReference type="InterPro" id="IPR027417">
    <property type="entry name" value="P-loop_NTPase"/>
</dbReference>
<accession>A0A1H7PBH7</accession>
<dbReference type="STRING" id="188906.SAMN04488526_2474"/>
<protein>
    <recommendedName>
        <fullName evidence="3">Sulfotransferase family protein</fullName>
    </recommendedName>
</protein>
<keyword evidence="2" id="KW-1185">Reference proteome</keyword>
<dbReference type="Proteomes" id="UP000199283">
    <property type="component" value="Unassembled WGS sequence"/>
</dbReference>
<sequence length="324" mass="35485">MKGTVMPRMTRTPPITLHPGAHRTGTSTLQRLLSRNAEQLASRGVAVWGPRRTRDGGLLSGVMGDPGRASAYRDLQAHRAAGRVAMHRTTMAGDGISRLVVSDCNMLGSLRENLLLGRLYPTVSARMERLGAVLPGVDHVSLSIRSPDAWWTSLFAHLMTRGFAPPDRATIDAVLKARRGWRQVVCDVADALPDARLTVWTHEDMAARPADAFAQLTGTMPETRTAPVLNAAPPCADLQVRLRDEGCLTVLPHVAGHYAPFTADERAELRGRYDDDLIWLRDGAGGRIVTPSQALAEVLFRDRRSRHGPFRKTDRRQDQMGAAG</sequence>
<proteinExistence type="predicted"/>
<evidence type="ECO:0008006" key="3">
    <source>
        <dbReference type="Google" id="ProtNLM"/>
    </source>
</evidence>
<dbReference type="SUPFAM" id="SSF52540">
    <property type="entry name" value="P-loop containing nucleoside triphosphate hydrolases"/>
    <property type="match status" value="1"/>
</dbReference>
<evidence type="ECO:0000313" key="2">
    <source>
        <dbReference type="Proteomes" id="UP000199283"/>
    </source>
</evidence>
<dbReference type="EMBL" id="FNZQ01000004">
    <property type="protein sequence ID" value="SEL32778.1"/>
    <property type="molecule type" value="Genomic_DNA"/>
</dbReference>